<evidence type="ECO:0000256" key="3">
    <source>
        <dbReference type="ARBA" id="ARBA00022989"/>
    </source>
</evidence>
<comment type="subcellular location">
    <subcellularLocation>
        <location evidence="1">Membrane</location>
        <topology evidence="1">Multi-pass membrane protein</topology>
    </subcellularLocation>
</comment>
<feature type="transmembrane region" description="Helical" evidence="5">
    <location>
        <begin position="174"/>
        <end position="196"/>
    </location>
</feature>
<feature type="transmembrane region" description="Helical" evidence="5">
    <location>
        <begin position="256"/>
        <end position="276"/>
    </location>
</feature>
<dbReference type="Pfam" id="PF04932">
    <property type="entry name" value="Wzy_C"/>
    <property type="match status" value="1"/>
</dbReference>
<evidence type="ECO:0000256" key="2">
    <source>
        <dbReference type="ARBA" id="ARBA00022692"/>
    </source>
</evidence>
<gene>
    <name evidence="7" type="ORF">UFOPK3444_00765</name>
</gene>
<evidence type="ECO:0000256" key="5">
    <source>
        <dbReference type="SAM" id="Phobius"/>
    </source>
</evidence>
<organism evidence="7">
    <name type="scientific">freshwater metagenome</name>
    <dbReference type="NCBI Taxonomy" id="449393"/>
    <lineage>
        <taxon>unclassified sequences</taxon>
        <taxon>metagenomes</taxon>
        <taxon>ecological metagenomes</taxon>
    </lineage>
</organism>
<name>A0A6J7DR20_9ZZZZ</name>
<evidence type="ECO:0000259" key="6">
    <source>
        <dbReference type="Pfam" id="PF04932"/>
    </source>
</evidence>
<feature type="transmembrane region" description="Helical" evidence="5">
    <location>
        <begin position="232"/>
        <end position="249"/>
    </location>
</feature>
<dbReference type="SUPFAM" id="SSF48452">
    <property type="entry name" value="TPR-like"/>
    <property type="match status" value="1"/>
</dbReference>
<feature type="domain" description="O-antigen ligase-related" evidence="6">
    <location>
        <begin position="220"/>
        <end position="448"/>
    </location>
</feature>
<feature type="transmembrane region" description="Helical" evidence="5">
    <location>
        <begin position="469"/>
        <end position="488"/>
    </location>
</feature>
<dbReference type="AlphaFoldDB" id="A0A6J7DR20"/>
<feature type="transmembrane region" description="Helical" evidence="5">
    <location>
        <begin position="439"/>
        <end position="462"/>
    </location>
</feature>
<dbReference type="PANTHER" id="PTHR37422">
    <property type="entry name" value="TEICHURONIC ACID BIOSYNTHESIS PROTEIN TUAE"/>
    <property type="match status" value="1"/>
</dbReference>
<feature type="transmembrane region" description="Helical" evidence="5">
    <location>
        <begin position="80"/>
        <end position="99"/>
    </location>
</feature>
<feature type="transmembrane region" description="Helical" evidence="5">
    <location>
        <begin position="494"/>
        <end position="510"/>
    </location>
</feature>
<reference evidence="7" key="1">
    <citation type="submission" date="2020-05" db="EMBL/GenBank/DDBJ databases">
        <authorList>
            <person name="Chiriac C."/>
            <person name="Salcher M."/>
            <person name="Ghai R."/>
            <person name="Kavagutti S V."/>
        </authorList>
    </citation>
    <scope>NUCLEOTIDE SEQUENCE</scope>
</reference>
<feature type="transmembrane region" description="Helical" evidence="5">
    <location>
        <begin position="105"/>
        <end position="125"/>
    </location>
</feature>
<dbReference type="InterPro" id="IPR051533">
    <property type="entry name" value="WaaL-like"/>
</dbReference>
<keyword evidence="2 5" id="KW-0812">Transmembrane</keyword>
<feature type="transmembrane region" description="Helical" evidence="5">
    <location>
        <begin position="132"/>
        <end position="154"/>
    </location>
</feature>
<feature type="transmembrane region" description="Helical" evidence="5">
    <location>
        <begin position="208"/>
        <end position="226"/>
    </location>
</feature>
<evidence type="ECO:0000256" key="1">
    <source>
        <dbReference type="ARBA" id="ARBA00004141"/>
    </source>
</evidence>
<evidence type="ECO:0000256" key="4">
    <source>
        <dbReference type="ARBA" id="ARBA00023136"/>
    </source>
</evidence>
<feature type="transmembrane region" description="Helical" evidence="5">
    <location>
        <begin position="51"/>
        <end position="68"/>
    </location>
</feature>
<feature type="transmembrane region" description="Helical" evidence="5">
    <location>
        <begin position="522"/>
        <end position="543"/>
    </location>
</feature>
<feature type="transmembrane region" description="Helical" evidence="5">
    <location>
        <begin position="21"/>
        <end position="39"/>
    </location>
</feature>
<evidence type="ECO:0000313" key="7">
    <source>
        <dbReference type="EMBL" id="CAB4871710.1"/>
    </source>
</evidence>
<keyword evidence="4 5" id="KW-0472">Membrane</keyword>
<keyword evidence="3 5" id="KW-1133">Transmembrane helix</keyword>
<proteinExistence type="predicted"/>
<feature type="transmembrane region" description="Helical" evidence="5">
    <location>
        <begin position="291"/>
        <end position="310"/>
    </location>
</feature>
<sequence length="652" mass="68141">MTQEATAVSKEPSVQHGDTRRARLVGLGVAAFVGLIGYRHGGYELPVTGEIALLVSWALLLGTALGLVPRVRLTGARAWAVALLTAFLCWDLVSVLWSHADGRSVAAGVQIAAVLSVLLLASLVISAKDREAVLAGVLGGVSVVAVLAVGSRLHPAWFPSTNAVGELGRLRPRLYWPVGYWNALAYLCGMVLPLAVHFSGSAKKGITRAAAGLAIPVLALAVLFAISRGGVAVALFAVTLGFLLGPITVRTTINLITALVTSGVVVLAALAGNALMDGVTESGLGATQAKTALLVLIAAGMAMATVAATINQLPGGASGEERNSAHPWLRLVIALALVATLTGSFFAAGGGSTADRAWNDFRNPSLSVDRSRINSVDRLAAQSSNGRWQLWQGAINAGSEKPLTGTGAGTYELWWTQHRKDNLSVRNAHSLYLEAWADLGLVGLLLILGFVAALAIACIAALRRAGKELGLVAAGTSTVAAFAISSAVDWGWQVTVLPVVAMLAFVATTAPEQPRETGAPKLLRLGFGAMALALIALVLPPTVASNQLVSSRDQARNGHLNAALADAESAKRWQPYAASAWLQAAQIQEARGKYPEAQKLLVGAIKRERQAWQPWLLLAGVEARQGHTAAALRDYRRARDLNPTSQLFATGN</sequence>
<dbReference type="InterPro" id="IPR011990">
    <property type="entry name" value="TPR-like_helical_dom_sf"/>
</dbReference>
<dbReference type="InterPro" id="IPR007016">
    <property type="entry name" value="O-antigen_ligase-rel_domated"/>
</dbReference>
<protein>
    <submittedName>
        <fullName evidence="7">Unannotated protein</fullName>
    </submittedName>
</protein>
<accession>A0A6J7DR20</accession>
<dbReference type="Gene3D" id="1.25.40.10">
    <property type="entry name" value="Tetratricopeptide repeat domain"/>
    <property type="match status" value="1"/>
</dbReference>
<feature type="transmembrane region" description="Helical" evidence="5">
    <location>
        <begin position="331"/>
        <end position="351"/>
    </location>
</feature>
<dbReference type="PANTHER" id="PTHR37422:SF13">
    <property type="entry name" value="LIPOPOLYSACCHARIDE BIOSYNTHESIS PROTEIN PA4999-RELATED"/>
    <property type="match status" value="1"/>
</dbReference>
<dbReference type="GO" id="GO:0016020">
    <property type="term" value="C:membrane"/>
    <property type="evidence" value="ECO:0007669"/>
    <property type="project" value="UniProtKB-SubCell"/>
</dbReference>
<dbReference type="EMBL" id="CAFBLU010000010">
    <property type="protein sequence ID" value="CAB4871710.1"/>
    <property type="molecule type" value="Genomic_DNA"/>
</dbReference>